<evidence type="ECO:0000313" key="19">
    <source>
        <dbReference type="EMBL" id="HAB4465356.1"/>
    </source>
</evidence>
<reference evidence="17" key="3">
    <citation type="submission" date="2018-05" db="EMBL/GenBank/DDBJ databases">
        <authorList>
            <person name="Ashton P.M."/>
            <person name="Dallman T."/>
            <person name="Nair S."/>
            <person name="De Pinna E."/>
            <person name="Peters T."/>
            <person name="Grant K."/>
        </authorList>
    </citation>
    <scope>NUCLEOTIDE SEQUENCE [LARGE SCALE GENOMIC DNA]</scope>
    <source>
        <strain evidence="17">474878</strain>
    </source>
</reference>
<evidence type="ECO:0000313" key="23">
    <source>
        <dbReference type="EMBL" id="MIE72374.1"/>
    </source>
</evidence>
<organism evidence="16 25">
    <name type="scientific">Salmonella diarizonae</name>
    <dbReference type="NCBI Taxonomy" id="59204"/>
    <lineage>
        <taxon>Bacteria</taxon>
        <taxon>Pseudomonadati</taxon>
        <taxon>Pseudomonadota</taxon>
        <taxon>Gammaproteobacteria</taxon>
        <taxon>Enterobacterales</taxon>
        <taxon>Enterobacteriaceae</taxon>
        <taxon>Salmonella</taxon>
    </lineage>
</organism>
<reference evidence="24" key="5">
    <citation type="submission" date="2018-07" db="EMBL/GenBank/DDBJ databases">
        <authorList>
            <consortium name="GenomeTrakr network: Whole genome sequencing for foodborne pathogen traceback"/>
        </authorList>
    </citation>
    <scope>NUCLEOTIDE SEQUENCE</scope>
    <source>
        <strain evidence="24">CFSAN030538</strain>
        <strain evidence="23">FMA0132</strain>
    </source>
</reference>
<dbReference type="Pfam" id="PF07715">
    <property type="entry name" value="Plug"/>
    <property type="match status" value="1"/>
</dbReference>
<dbReference type="Pfam" id="PF00593">
    <property type="entry name" value="TonB_dep_Rec_b-barrel"/>
    <property type="match status" value="1"/>
</dbReference>
<reference evidence="16 25" key="1">
    <citation type="submission" date="2017-09" db="EMBL/GenBank/DDBJ databases">
        <title>Complete genome of Salmonella enterica subsp. diarizonae isolated from stool of a patient with bacterial enteropathy.</title>
        <authorList>
            <person name="Zhou J."/>
            <person name="Chen Q."/>
            <person name="Guo L."/>
            <person name="Fan J."/>
        </authorList>
    </citation>
    <scope>NUCLEOTIDE SEQUENCE [LARGE SCALE GENOMIC DNA]</scope>
    <source>
        <strain evidence="16 25">HZS154</strain>
    </source>
</reference>
<evidence type="ECO:0000313" key="18">
    <source>
        <dbReference type="EMBL" id="HAB3963309.1"/>
    </source>
</evidence>
<evidence type="ECO:0000256" key="5">
    <source>
        <dbReference type="ARBA" id="ARBA00022692"/>
    </source>
</evidence>
<dbReference type="PROSITE" id="PS52016">
    <property type="entry name" value="TONB_DEPENDENT_REC_3"/>
    <property type="match status" value="1"/>
</dbReference>
<evidence type="ECO:0000313" key="17">
    <source>
        <dbReference type="EMBL" id="ECJ4378808.1"/>
    </source>
</evidence>
<evidence type="ECO:0000256" key="13">
    <source>
        <dbReference type="SAM" id="SignalP"/>
    </source>
</evidence>
<dbReference type="InterPro" id="IPR039426">
    <property type="entry name" value="TonB-dep_rcpt-like"/>
</dbReference>
<evidence type="ECO:0000256" key="8">
    <source>
        <dbReference type="ARBA" id="ARBA00023136"/>
    </source>
</evidence>
<dbReference type="GO" id="GO:0009279">
    <property type="term" value="C:cell outer membrane"/>
    <property type="evidence" value="ECO:0007669"/>
    <property type="project" value="UniProtKB-SubCell"/>
</dbReference>
<feature type="domain" description="TonB-dependent receptor-like beta-barrel" evidence="14">
    <location>
        <begin position="228"/>
        <end position="630"/>
    </location>
</feature>
<comment type="similarity">
    <text evidence="2 10 11">Belongs to the TonB-dependent receptor family.</text>
</comment>
<dbReference type="SUPFAM" id="SSF56935">
    <property type="entry name" value="Porins"/>
    <property type="match status" value="1"/>
</dbReference>
<evidence type="ECO:0000256" key="1">
    <source>
        <dbReference type="ARBA" id="ARBA00004571"/>
    </source>
</evidence>
<evidence type="ECO:0000313" key="16">
    <source>
        <dbReference type="EMBL" id="ATW53928.1"/>
    </source>
</evidence>
<protein>
    <submittedName>
        <fullName evidence="16">Ligand-gated channel</fullName>
    </submittedName>
    <submittedName>
        <fullName evidence="17">TonB-dependent hemoglobin/transferrin/lactoferrin family receptor</fullName>
    </submittedName>
</protein>
<evidence type="ECO:0000256" key="9">
    <source>
        <dbReference type="ARBA" id="ARBA00023237"/>
    </source>
</evidence>
<keyword evidence="3 10" id="KW-0813">Transport</keyword>
<evidence type="ECO:0000313" key="22">
    <source>
        <dbReference type="EMBL" id="HAE1647540.1"/>
    </source>
</evidence>
<dbReference type="InterPro" id="IPR011276">
    <property type="entry name" value="TonB_haem/Hb_rcpt"/>
</dbReference>
<dbReference type="InterPro" id="IPR010949">
    <property type="entry name" value="TonB_Hb/transfer/lactofer_rcpt"/>
</dbReference>
<keyword evidence="8 10" id="KW-0472">Membrane</keyword>
<dbReference type="Gene3D" id="2.40.170.20">
    <property type="entry name" value="TonB-dependent receptor, beta-barrel domain"/>
    <property type="match status" value="1"/>
</dbReference>
<feature type="region of interest" description="Disordered" evidence="12">
    <location>
        <begin position="243"/>
        <end position="263"/>
    </location>
</feature>
<evidence type="ECO:0000256" key="12">
    <source>
        <dbReference type="SAM" id="MobiDB-lite"/>
    </source>
</evidence>
<feature type="domain" description="TonB-dependent receptor plug" evidence="15">
    <location>
        <begin position="43"/>
        <end position="146"/>
    </location>
</feature>
<dbReference type="Gene3D" id="2.170.130.10">
    <property type="entry name" value="TonB-dependent receptor, plug domain"/>
    <property type="match status" value="1"/>
</dbReference>
<name>A0A2I5HEE8_SALDZ</name>
<dbReference type="EMBL" id="DAARAS010000006">
    <property type="protein sequence ID" value="HAE1647540.1"/>
    <property type="molecule type" value="Genomic_DNA"/>
</dbReference>
<feature type="chain" id="PRO_5036040889" evidence="13">
    <location>
        <begin position="24"/>
        <end position="657"/>
    </location>
</feature>
<dbReference type="CDD" id="cd01347">
    <property type="entry name" value="ligand_gated_channel"/>
    <property type="match status" value="1"/>
</dbReference>
<dbReference type="EMBL" id="DAAMII010000020">
    <property type="protein sequence ID" value="HAC6766361.1"/>
    <property type="molecule type" value="Genomic_DNA"/>
</dbReference>
<keyword evidence="6 13" id="KW-0732">Signal</keyword>
<dbReference type="InterPro" id="IPR012910">
    <property type="entry name" value="Plug_dom"/>
</dbReference>
<evidence type="ECO:0000313" key="21">
    <source>
        <dbReference type="EMBL" id="HAC6766361.1"/>
    </source>
</evidence>
<reference evidence="24" key="6">
    <citation type="submission" date="2021-05" db="EMBL/GenBank/DDBJ databases">
        <title>Whole genome PacBio Sequel sequence of Salmonella enterica subsp. enterica.</title>
        <authorList>
            <person name="Hoffmann M."/>
            <person name="Balkey M."/>
            <person name="Luo Y."/>
        </authorList>
    </citation>
    <scope>NUCLEOTIDE SEQUENCE</scope>
    <source>
        <strain evidence="24">CFSAN030538</strain>
    </source>
</reference>
<feature type="compositionally biased region" description="Polar residues" evidence="12">
    <location>
        <begin position="245"/>
        <end position="260"/>
    </location>
</feature>
<keyword evidence="7 11" id="KW-0798">TonB box</keyword>
<dbReference type="InterPro" id="IPR036942">
    <property type="entry name" value="Beta-barrel_TonB_sf"/>
</dbReference>
<evidence type="ECO:0000256" key="4">
    <source>
        <dbReference type="ARBA" id="ARBA00022452"/>
    </source>
</evidence>
<evidence type="ECO:0000313" key="24">
    <source>
        <dbReference type="EMBL" id="QWJ70875.1"/>
    </source>
</evidence>
<reference evidence="21" key="4">
    <citation type="submission" date="2018-07" db="EMBL/GenBank/DDBJ databases">
        <authorList>
            <consortium name="NCBI Pathogen Detection Project"/>
        </authorList>
    </citation>
    <scope>NUCLEOTIDE SEQUENCE</scope>
    <source>
        <strain evidence="21">11-1391</strain>
        <strain evidence="18">Salmonella enterica</strain>
    </source>
</reference>
<dbReference type="NCBIfam" id="TIGR01785">
    <property type="entry name" value="TonB-hemin"/>
    <property type="match status" value="1"/>
</dbReference>
<dbReference type="EMBL" id="CP023345">
    <property type="protein sequence ID" value="ATW53928.1"/>
    <property type="molecule type" value="Genomic_DNA"/>
</dbReference>
<dbReference type="STRING" id="59204.UQ49_15725"/>
<dbReference type="InterPro" id="IPR037066">
    <property type="entry name" value="Plug_dom_sf"/>
</dbReference>
<dbReference type="PANTHER" id="PTHR30069">
    <property type="entry name" value="TONB-DEPENDENT OUTER MEMBRANE RECEPTOR"/>
    <property type="match status" value="1"/>
</dbReference>
<evidence type="ECO:0000256" key="2">
    <source>
        <dbReference type="ARBA" id="ARBA00009810"/>
    </source>
</evidence>
<evidence type="ECO:0000256" key="3">
    <source>
        <dbReference type="ARBA" id="ARBA00022448"/>
    </source>
</evidence>
<dbReference type="Proteomes" id="UP000885362">
    <property type="component" value="Unassembled WGS sequence"/>
</dbReference>
<dbReference type="InterPro" id="IPR000531">
    <property type="entry name" value="Beta-barrel_TonB"/>
</dbReference>
<evidence type="ECO:0000313" key="25">
    <source>
        <dbReference type="Proteomes" id="UP000230639"/>
    </source>
</evidence>
<gene>
    <name evidence="24" type="ORF">ABB53_007565</name>
    <name evidence="16" type="ORF">CNQ75_04920</name>
    <name evidence="17" type="ORF">DLB95_16505</name>
    <name evidence="23" type="ORF">EL06_23950</name>
    <name evidence="21" type="ORF">G0D47_17180</name>
    <name evidence="22" type="ORF">G2974_03605</name>
    <name evidence="20" type="ORF">GB480_10615</name>
    <name evidence="18" type="ORF">GBX62_04445</name>
    <name evidence="19" type="ORF">GBZ04_11630</name>
</gene>
<dbReference type="GO" id="GO:0015232">
    <property type="term" value="F:heme transmembrane transporter activity"/>
    <property type="evidence" value="ECO:0007669"/>
    <property type="project" value="InterPro"/>
</dbReference>
<dbReference type="AlphaFoldDB" id="A0A2I5HEE8"/>
<sequence length="657" mass="72486">MMKLPTIHCYPIFVLCMPAFSHASSPAEDTMTITATGTEISAFEAPSVVNVIDNHAAYTRTAFTAGDFLRGIAGITPVGVGRTNGQTFNLRGYDKSGVLVMVDGVRQDSGMDKSSATFLEPALIKKAEVVRGPMSSLYGSGGLGGVISYQTVSAADLLENGRHAGWRIFSSGATGDRSLGGGISAFGRTDNFDGLLSVIKRQRGNIRQSDGGTAPDDEKPGALLAKGLYQFDHAQSLGGSIRLYDNTSEEPGNPTLSRAGNGNPAAYLRHITQRDAQLSYNLHPADQSWLDLETRLYTSDVRIKARPDGRESQNRQSVTYGMKVLNRSEIQTQTTAHHFSWGVEYYQQRHTPSGAETRYPEGKINFYSGLLQDEITLRNFPVSLVTGIRYDHYQSINPQYGELTAGELSPRTALTLSPTEWLTIYGSVSSAFRAPTMEEMYRDGLHFYARGRPNYWVPNPDLKPETNTSQEIGAGLRFVSLFAEDDEFRLKGSYFSTHARNYIATRVDMPGKRTYSYNVPRARIWGWDVQAAYATRWFNWDLSYNRTEGMDDASREWLGTLNPDTVVSTLAFPLPGQGLAAGWRSTFVAPARHVKADAETQPGYALHAFSLDYHLPDTKAGMTASLVLDNAFNQQAYSVQGLPSPGRSLNFFLSYQW</sequence>
<evidence type="ECO:0000259" key="14">
    <source>
        <dbReference type="Pfam" id="PF00593"/>
    </source>
</evidence>
<dbReference type="Proteomes" id="UP000230639">
    <property type="component" value="Chromosome"/>
</dbReference>
<keyword evidence="9 10" id="KW-0998">Cell outer membrane</keyword>
<feature type="signal peptide" evidence="13">
    <location>
        <begin position="1"/>
        <end position="23"/>
    </location>
</feature>
<proteinExistence type="inferred from homology"/>
<evidence type="ECO:0000256" key="7">
    <source>
        <dbReference type="ARBA" id="ARBA00023077"/>
    </source>
</evidence>
<dbReference type="EMBL" id="RSHK01000033">
    <property type="protein sequence ID" value="MIE72374.1"/>
    <property type="molecule type" value="Genomic_DNA"/>
</dbReference>
<comment type="subcellular location">
    <subcellularLocation>
        <location evidence="1 10">Cell outer membrane</location>
        <topology evidence="1 10">Multi-pass membrane protein</topology>
    </subcellularLocation>
</comment>
<keyword evidence="17" id="KW-0675">Receptor</keyword>
<evidence type="ECO:0000256" key="10">
    <source>
        <dbReference type="PROSITE-ProRule" id="PRU01360"/>
    </source>
</evidence>
<evidence type="ECO:0000256" key="11">
    <source>
        <dbReference type="RuleBase" id="RU003357"/>
    </source>
</evidence>
<dbReference type="EMBL" id="DAAGTH010000016">
    <property type="protein sequence ID" value="HAB4465356.1"/>
    <property type="molecule type" value="Genomic_DNA"/>
</dbReference>
<dbReference type="EMBL" id="AAIYJF010000012">
    <property type="protein sequence ID" value="ECJ4378808.1"/>
    <property type="molecule type" value="Genomic_DNA"/>
</dbReference>
<keyword evidence="5 10" id="KW-0812">Transmembrane</keyword>
<accession>A0A2I5HEE8</accession>
<keyword evidence="4 10" id="KW-1134">Transmembrane beta strand</keyword>
<evidence type="ECO:0000256" key="6">
    <source>
        <dbReference type="ARBA" id="ARBA00022729"/>
    </source>
</evidence>
<dbReference type="NCBIfam" id="TIGR01786">
    <property type="entry name" value="TonB-hemlactrns"/>
    <property type="match status" value="1"/>
</dbReference>
<dbReference type="PANTHER" id="PTHR30069:SF41">
    <property type="entry name" value="HEME_HEMOPEXIN UTILIZATION PROTEIN C"/>
    <property type="match status" value="1"/>
</dbReference>
<evidence type="ECO:0000313" key="20">
    <source>
        <dbReference type="EMBL" id="HAB6339386.1"/>
    </source>
</evidence>
<dbReference type="EMBL" id="CP075144">
    <property type="protein sequence ID" value="QWJ70875.1"/>
    <property type="molecule type" value="Genomic_DNA"/>
</dbReference>
<dbReference type="EMBL" id="DAAHJH010000007">
    <property type="protein sequence ID" value="HAB6339386.1"/>
    <property type="molecule type" value="Genomic_DNA"/>
</dbReference>
<dbReference type="Proteomes" id="UP000839781">
    <property type="component" value="Unassembled WGS sequence"/>
</dbReference>
<dbReference type="EMBL" id="DAAGOZ010000004">
    <property type="protein sequence ID" value="HAB3963309.1"/>
    <property type="molecule type" value="Genomic_DNA"/>
</dbReference>
<dbReference type="GO" id="GO:0015344">
    <property type="term" value="F:siderophore uptake transmembrane transporter activity"/>
    <property type="evidence" value="ECO:0007669"/>
    <property type="project" value="TreeGrafter"/>
</dbReference>
<reference evidence="18" key="2">
    <citation type="journal article" date="2018" name="Genome Biol.">
        <title>SKESA: strategic k-mer extension for scrupulous assemblies.</title>
        <authorList>
            <person name="Souvorov A."/>
            <person name="Agarwala R."/>
            <person name="Lipman D.J."/>
        </authorList>
    </citation>
    <scope>NUCLEOTIDE SEQUENCE</scope>
    <source>
        <strain evidence="21">11-1391</strain>
        <strain evidence="18">Salmonella enterica</strain>
    </source>
</reference>
<evidence type="ECO:0000259" key="15">
    <source>
        <dbReference type="Pfam" id="PF07715"/>
    </source>
</evidence>
<dbReference type="GO" id="GO:0044718">
    <property type="term" value="P:siderophore transmembrane transport"/>
    <property type="evidence" value="ECO:0007669"/>
    <property type="project" value="TreeGrafter"/>
</dbReference>